<organism evidence="1 2">
    <name type="scientific">Streptococcus minor</name>
    <dbReference type="NCBI Taxonomy" id="229549"/>
    <lineage>
        <taxon>Bacteria</taxon>
        <taxon>Bacillati</taxon>
        <taxon>Bacillota</taxon>
        <taxon>Bacilli</taxon>
        <taxon>Lactobacillales</taxon>
        <taxon>Streptococcaceae</taxon>
        <taxon>Streptococcus</taxon>
    </lineage>
</organism>
<keyword evidence="2" id="KW-1185">Reference proteome</keyword>
<gene>
    <name evidence="1" type="ORF">EII38_04700</name>
</gene>
<dbReference type="Proteomes" id="UP000281771">
    <property type="component" value="Unassembled WGS sequence"/>
</dbReference>
<evidence type="ECO:0000313" key="2">
    <source>
        <dbReference type="Proteomes" id="UP000281771"/>
    </source>
</evidence>
<sequence length="122" mass="14310">MKEVNQFKISEASSNDYAEIVDLFNKNQVYQFPNGISLNRKRNKYCSHASSVIKDGNIGGQLKRRQKLEQPVMRTLKKYFKLILFINVKKVLFGKLHIKKPYSLNKGIRFLAKELFSLWLLD</sequence>
<proteinExistence type="predicted"/>
<accession>A0A3P1VBC7</accession>
<comment type="caution">
    <text evidence="1">The sequence shown here is derived from an EMBL/GenBank/DDBJ whole genome shotgun (WGS) entry which is preliminary data.</text>
</comment>
<name>A0A3P1VBC7_9STRE</name>
<dbReference type="AlphaFoldDB" id="A0A3P1VBC7"/>
<reference evidence="1 2" key="1">
    <citation type="submission" date="2018-11" db="EMBL/GenBank/DDBJ databases">
        <title>Genomes From Bacteria Associated with the Canine Oral Cavity: a Test Case for Automated Genome-Based Taxonomic Assignment.</title>
        <authorList>
            <person name="Coil D.A."/>
            <person name="Jospin G."/>
            <person name="Darling A.E."/>
            <person name="Wallis C."/>
            <person name="Davis I.J."/>
            <person name="Harris S."/>
            <person name="Eisen J.A."/>
            <person name="Holcombe L.J."/>
            <person name="O'Flynn C."/>
        </authorList>
    </citation>
    <scope>NUCLEOTIDE SEQUENCE [LARGE SCALE GENOMIC DNA]</scope>
    <source>
        <strain evidence="1 2">OH4621_COT-116</strain>
    </source>
</reference>
<evidence type="ECO:0000313" key="1">
    <source>
        <dbReference type="EMBL" id="RRD31524.1"/>
    </source>
</evidence>
<protein>
    <submittedName>
        <fullName evidence="1">Uncharacterized protein</fullName>
    </submittedName>
</protein>
<dbReference type="EMBL" id="RQZA01000003">
    <property type="protein sequence ID" value="RRD31524.1"/>
    <property type="molecule type" value="Genomic_DNA"/>
</dbReference>
<dbReference type="RefSeq" id="WP_124776465.1">
    <property type="nucleotide sequence ID" value="NZ_RQZA01000003.1"/>
</dbReference>